<comment type="caution">
    <text evidence="1">The sequence shown here is derived from an EMBL/GenBank/DDBJ whole genome shotgun (WGS) entry which is preliminary data.</text>
</comment>
<gene>
    <name evidence="1" type="ORF">AS156_08610</name>
</gene>
<dbReference type="EMBL" id="LNCU01000080">
    <property type="protein sequence ID" value="KWV53035.1"/>
    <property type="molecule type" value="Genomic_DNA"/>
</dbReference>
<accession>A0A109JQ20</accession>
<dbReference type="AlphaFoldDB" id="A0A109JQ20"/>
<evidence type="ECO:0000313" key="1">
    <source>
        <dbReference type="EMBL" id="KWV53035.1"/>
    </source>
</evidence>
<sequence>MAARFTRSAVIARLAASAEASARQGFMASSKPWRRRDRGIQYAAALRFTAWPLEYWVPAFAGTTAAISDCDRPCAAEMISLARD</sequence>
<reference evidence="1 2" key="1">
    <citation type="submission" date="2015-11" db="EMBL/GenBank/DDBJ databases">
        <title>Draft Genome Sequence of the Strain BR 10303 (Bradyrhizobium sp.) isolated from nodules of Centrolobium paraense.</title>
        <authorList>
            <person name="Zelli J.E."/>
            <person name="Simoes-Araujo J.L."/>
            <person name="Barauna A.C."/>
            <person name="Silva K."/>
        </authorList>
    </citation>
    <scope>NUCLEOTIDE SEQUENCE [LARGE SCALE GENOMIC DNA]</scope>
    <source>
        <strain evidence="1 2">BR 10303</strain>
    </source>
</reference>
<name>A0A109JQ20_9BRAD</name>
<dbReference type="Proteomes" id="UP000057737">
    <property type="component" value="Unassembled WGS sequence"/>
</dbReference>
<proteinExistence type="predicted"/>
<keyword evidence="2" id="KW-1185">Reference proteome</keyword>
<evidence type="ECO:0000313" key="2">
    <source>
        <dbReference type="Proteomes" id="UP000057737"/>
    </source>
</evidence>
<organism evidence="1 2">
    <name type="scientific">Bradyrhizobium macuxiense</name>
    <dbReference type="NCBI Taxonomy" id="1755647"/>
    <lineage>
        <taxon>Bacteria</taxon>
        <taxon>Pseudomonadati</taxon>
        <taxon>Pseudomonadota</taxon>
        <taxon>Alphaproteobacteria</taxon>
        <taxon>Hyphomicrobiales</taxon>
        <taxon>Nitrobacteraceae</taxon>
        <taxon>Bradyrhizobium</taxon>
    </lineage>
</organism>
<protein>
    <submittedName>
        <fullName evidence="1">Uncharacterized protein</fullName>
    </submittedName>
</protein>